<dbReference type="OrthoDB" id="3288815at2"/>
<dbReference type="PANTHER" id="PTHR32089:SF114">
    <property type="entry name" value="METHYL-ACCEPTING CHEMOTAXIS PROTEIN MCPB"/>
    <property type="match status" value="1"/>
</dbReference>
<gene>
    <name evidence="4" type="primary">mcp</name>
    <name evidence="4" type="ORF">AAW51_0977</name>
</gene>
<evidence type="ECO:0000256" key="1">
    <source>
        <dbReference type="ARBA" id="ARBA00023224"/>
    </source>
</evidence>
<dbReference type="RefSeq" id="WP_053013350.1">
    <property type="nucleotide sequence ID" value="NZ_CP011371.1"/>
</dbReference>
<dbReference type="SMART" id="SM00283">
    <property type="entry name" value="MA"/>
    <property type="match status" value="1"/>
</dbReference>
<protein>
    <submittedName>
        <fullName evidence="4">Methyl-accepting chemotaxis protein</fullName>
    </submittedName>
</protein>
<dbReference type="SUPFAM" id="SSF58104">
    <property type="entry name" value="Methyl-accepting chemotaxis protein (MCP) signaling domain"/>
    <property type="match status" value="1"/>
</dbReference>
<dbReference type="InterPro" id="IPR004089">
    <property type="entry name" value="MCPsignal_dom"/>
</dbReference>
<dbReference type="EMBL" id="CP011371">
    <property type="protein sequence ID" value="AKJ27668.1"/>
    <property type="molecule type" value="Genomic_DNA"/>
</dbReference>
<evidence type="ECO:0000259" key="3">
    <source>
        <dbReference type="PROSITE" id="PS50111"/>
    </source>
</evidence>
<dbReference type="PATRIC" id="fig|413882.6.peg.1034"/>
<name>A0A0G3BI50_9BURK</name>
<sequence length="385" mass="40370">MIRPTRDLFASFAPLLIGATAAIALLVSTAGGLVAIALSVGLTVAGAAATRHLVGAERQKAQELAAYVLGHEQFAAAVSPVWASHIETSRAQMESAVGSLAQRFAGIVQRLDQTVQVSDVSAASTAGRGDAVMTVFARSEAALGDVLQSLQSAMNSKAELLTEVQALAGFIDELQRMATDVAQIAQQTNLLAINAAIEAAHAGEAGRGFSVLAQEVRKLSAQSGQTGSHIAEKIKSISAAIVATRESAEHAAQREGETVLQSRRTIGEVLEQFRGVTDGLVTSSEQIKQESLGIKAEVSEALVQLQFQDRLSQILSHVKTSIEQLPSELEAQHAASVSQGALRAPDAQALLTALESSYAMADERERHHGNIPAAAPTPAEEVTFF</sequence>
<dbReference type="GO" id="GO:0016020">
    <property type="term" value="C:membrane"/>
    <property type="evidence" value="ECO:0007669"/>
    <property type="project" value="InterPro"/>
</dbReference>
<dbReference type="PANTHER" id="PTHR32089">
    <property type="entry name" value="METHYL-ACCEPTING CHEMOTAXIS PROTEIN MCPB"/>
    <property type="match status" value="1"/>
</dbReference>
<organism evidence="4 5">
    <name type="scientific">Caldimonas brevitalea</name>
    <dbReference type="NCBI Taxonomy" id="413882"/>
    <lineage>
        <taxon>Bacteria</taxon>
        <taxon>Pseudomonadati</taxon>
        <taxon>Pseudomonadota</taxon>
        <taxon>Betaproteobacteria</taxon>
        <taxon>Burkholderiales</taxon>
        <taxon>Sphaerotilaceae</taxon>
        <taxon>Caldimonas</taxon>
    </lineage>
</organism>
<accession>A0A0G3BI50</accession>
<dbReference type="Pfam" id="PF00015">
    <property type="entry name" value="MCPsignal"/>
    <property type="match status" value="1"/>
</dbReference>
<dbReference type="GO" id="GO:0007165">
    <property type="term" value="P:signal transduction"/>
    <property type="evidence" value="ECO:0007669"/>
    <property type="project" value="UniProtKB-KW"/>
</dbReference>
<dbReference type="AlphaFoldDB" id="A0A0G3BI50"/>
<evidence type="ECO:0000313" key="5">
    <source>
        <dbReference type="Proteomes" id="UP000035352"/>
    </source>
</evidence>
<dbReference type="Proteomes" id="UP000035352">
    <property type="component" value="Chromosome"/>
</dbReference>
<dbReference type="STRING" id="413882.AAW51_0977"/>
<dbReference type="KEGG" id="pbh:AAW51_0977"/>
<evidence type="ECO:0000256" key="2">
    <source>
        <dbReference type="PROSITE-ProRule" id="PRU00284"/>
    </source>
</evidence>
<reference evidence="4 5" key="1">
    <citation type="submission" date="2015-05" db="EMBL/GenBank/DDBJ databases">
        <authorList>
            <person name="Tang B."/>
            <person name="Yu Y."/>
        </authorList>
    </citation>
    <scope>NUCLEOTIDE SEQUENCE [LARGE SCALE GENOMIC DNA]</scope>
    <source>
        <strain evidence="4 5">DSM 7029</strain>
    </source>
</reference>
<dbReference type="PROSITE" id="PS50111">
    <property type="entry name" value="CHEMOTAXIS_TRANSDUC_2"/>
    <property type="match status" value="1"/>
</dbReference>
<evidence type="ECO:0000313" key="4">
    <source>
        <dbReference type="EMBL" id="AKJ27668.1"/>
    </source>
</evidence>
<dbReference type="Gene3D" id="1.10.287.950">
    <property type="entry name" value="Methyl-accepting chemotaxis protein"/>
    <property type="match status" value="1"/>
</dbReference>
<keyword evidence="1 2" id="KW-0807">Transducer</keyword>
<keyword evidence="5" id="KW-1185">Reference proteome</keyword>
<feature type="domain" description="Methyl-accepting transducer" evidence="3">
    <location>
        <begin position="75"/>
        <end position="306"/>
    </location>
</feature>
<proteinExistence type="predicted"/>